<evidence type="ECO:0000313" key="3">
    <source>
        <dbReference type="Proteomes" id="UP001593940"/>
    </source>
</evidence>
<keyword evidence="3" id="KW-1185">Reference proteome</keyword>
<organism evidence="2 3">
    <name type="scientific">Microvirga arabica</name>
    <dbReference type="NCBI Taxonomy" id="1128671"/>
    <lineage>
        <taxon>Bacteria</taxon>
        <taxon>Pseudomonadati</taxon>
        <taxon>Pseudomonadota</taxon>
        <taxon>Alphaproteobacteria</taxon>
        <taxon>Hyphomicrobiales</taxon>
        <taxon>Methylobacteriaceae</taxon>
        <taxon>Microvirga</taxon>
    </lineage>
</organism>
<evidence type="ECO:0000313" key="2">
    <source>
        <dbReference type="EMBL" id="MFC1457335.1"/>
    </source>
</evidence>
<gene>
    <name evidence="2" type="ORF">ACETIH_11525</name>
</gene>
<accession>A0ABV6Y7U7</accession>
<evidence type="ECO:0000256" key="1">
    <source>
        <dbReference type="SAM" id="MobiDB-lite"/>
    </source>
</evidence>
<feature type="region of interest" description="Disordered" evidence="1">
    <location>
        <begin position="55"/>
        <end position="80"/>
    </location>
</feature>
<dbReference type="RefSeq" id="WP_377029757.1">
    <property type="nucleotide sequence ID" value="NZ_JBHOMY010000029.1"/>
</dbReference>
<protein>
    <submittedName>
        <fullName evidence="2">Uncharacterized protein</fullName>
    </submittedName>
</protein>
<proteinExistence type="predicted"/>
<reference evidence="2 3" key="1">
    <citation type="submission" date="2024-09" db="EMBL/GenBank/DDBJ databases">
        <title>Nodulacao em especies de Leguminosae Basais da Amazonia e Caracterizacao dos Rizobios e Bacterias Associadas aos Nodulos.</title>
        <authorList>
            <person name="Jambeiro I.C.A."/>
            <person name="Lopes I.S."/>
            <person name="Aguiar E.R.G.R."/>
            <person name="Santos A.F.J."/>
            <person name="Dos Santos J.M.F."/>
            <person name="Gross E."/>
        </authorList>
    </citation>
    <scope>NUCLEOTIDE SEQUENCE [LARGE SCALE GENOMIC DNA]</scope>
    <source>
        <strain evidence="2 3">BRUESC1165</strain>
    </source>
</reference>
<feature type="compositionally biased region" description="Polar residues" evidence="1">
    <location>
        <begin position="55"/>
        <end position="69"/>
    </location>
</feature>
<comment type="caution">
    <text evidence="2">The sequence shown here is derived from an EMBL/GenBank/DDBJ whole genome shotgun (WGS) entry which is preliminary data.</text>
</comment>
<dbReference type="EMBL" id="JBHOMY010000029">
    <property type="protein sequence ID" value="MFC1457335.1"/>
    <property type="molecule type" value="Genomic_DNA"/>
</dbReference>
<name>A0ABV6Y7U7_9HYPH</name>
<dbReference type="Proteomes" id="UP001593940">
    <property type="component" value="Unassembled WGS sequence"/>
</dbReference>
<sequence>MNLNIIELSRSNTFSALAPAVDRYVRETYCELLKLPVPQRFYDLLNSYEEQRKSSYSNRGSLTHGTTVQAEPEIVPRGVV</sequence>